<accession>A0A1M6BSC2</accession>
<feature type="chain" id="PRO_5013019818" evidence="1">
    <location>
        <begin position="20"/>
        <end position="170"/>
    </location>
</feature>
<keyword evidence="3" id="KW-1185">Reference proteome</keyword>
<dbReference type="AlphaFoldDB" id="A0A1M6BSC2"/>
<feature type="signal peptide" evidence="1">
    <location>
        <begin position="1"/>
        <end position="19"/>
    </location>
</feature>
<keyword evidence="1" id="KW-0732">Signal</keyword>
<evidence type="ECO:0000256" key="1">
    <source>
        <dbReference type="SAM" id="SignalP"/>
    </source>
</evidence>
<dbReference type="STRING" id="1123071.SAMN02745181_0294"/>
<dbReference type="RefSeq" id="WP_143157728.1">
    <property type="nucleotide sequence ID" value="NZ_FQYR01000002.1"/>
</dbReference>
<dbReference type="Proteomes" id="UP000184510">
    <property type="component" value="Unassembled WGS sequence"/>
</dbReference>
<organism evidence="2 3">
    <name type="scientific">Rubritalea squalenifaciens DSM 18772</name>
    <dbReference type="NCBI Taxonomy" id="1123071"/>
    <lineage>
        <taxon>Bacteria</taxon>
        <taxon>Pseudomonadati</taxon>
        <taxon>Verrucomicrobiota</taxon>
        <taxon>Verrucomicrobiia</taxon>
        <taxon>Verrucomicrobiales</taxon>
        <taxon>Rubritaleaceae</taxon>
        <taxon>Rubritalea</taxon>
    </lineage>
</organism>
<dbReference type="PROSITE" id="PS51257">
    <property type="entry name" value="PROKAR_LIPOPROTEIN"/>
    <property type="match status" value="1"/>
</dbReference>
<dbReference type="InParanoid" id="A0A1M6BSC2"/>
<dbReference type="EMBL" id="FQYR01000002">
    <property type="protein sequence ID" value="SHI51494.1"/>
    <property type="molecule type" value="Genomic_DNA"/>
</dbReference>
<evidence type="ECO:0000313" key="2">
    <source>
        <dbReference type="EMBL" id="SHI51494.1"/>
    </source>
</evidence>
<evidence type="ECO:0000313" key="3">
    <source>
        <dbReference type="Proteomes" id="UP000184510"/>
    </source>
</evidence>
<proteinExistence type="predicted"/>
<sequence>MKNLLTIAALLSLSCSLHAKELKAKPFPSSDLASYLNLYAASFELTASGKQESFGSRIVVYLDGKEIASSTLSQDGTGAGKRAKQEYSIVLEDNEEGIKFWIQHNNASRRGLLEIPKKHRPDTFLPTPAINKDGSITFAVKDTDNGFNDEDMAPSTGHLVIVLETKESHE</sequence>
<name>A0A1M6BSC2_9BACT</name>
<gene>
    <name evidence="2" type="ORF">SAMN02745181_0294</name>
</gene>
<protein>
    <submittedName>
        <fullName evidence="2">Uncharacterized protein</fullName>
    </submittedName>
</protein>
<reference evidence="2 3" key="1">
    <citation type="submission" date="2016-11" db="EMBL/GenBank/DDBJ databases">
        <authorList>
            <person name="Jaros S."/>
            <person name="Januszkiewicz K."/>
            <person name="Wedrychowicz H."/>
        </authorList>
    </citation>
    <scope>NUCLEOTIDE SEQUENCE [LARGE SCALE GENOMIC DNA]</scope>
    <source>
        <strain evidence="2 3">DSM 18772</strain>
    </source>
</reference>